<reference evidence="3" key="1">
    <citation type="journal article" date="2019" name="PLoS Negl. Trop. Dis.">
        <title>Revisiting the worldwide diversity of Leptospira species in the environment.</title>
        <authorList>
            <person name="Vincent A.T."/>
            <person name="Schiettekatte O."/>
            <person name="Bourhy P."/>
            <person name="Veyrier F.J."/>
            <person name="Picardeau M."/>
        </authorList>
    </citation>
    <scope>NUCLEOTIDE SEQUENCE [LARGE SCALE GENOMIC DNA]</scope>
    <source>
        <strain evidence="3">201300427</strain>
    </source>
</reference>
<dbReference type="OrthoDB" id="343698at2"/>
<evidence type="ECO:0000313" key="3">
    <source>
        <dbReference type="EMBL" id="TGN19550.1"/>
    </source>
</evidence>
<keyword evidence="2" id="KW-0472">Membrane</keyword>
<keyword evidence="2" id="KW-1133">Transmembrane helix</keyword>
<sequence>MKSDIDWACAAKKAALIYKILIFLFLLFPYNCSSTGDSKSKLKSSEETSTQIAPTKQIPEEPKKLRITYDAVWSPKDPFVIIESGNLHESGVTYLIRYTEKTGINQSIQNSEDPLWVRISSTNQDNQRVFPYLQNTSTGEVKITYFQWKGRRSAVQTKILPKGNVYCRWEGIYNGFLLVVETEFLLKEGDGENSIPPAMHKHVTQNLELF</sequence>
<protein>
    <submittedName>
        <fullName evidence="3">Uncharacterized protein</fullName>
    </submittedName>
</protein>
<feature type="region of interest" description="Disordered" evidence="1">
    <location>
        <begin position="37"/>
        <end position="57"/>
    </location>
</feature>
<dbReference type="EMBL" id="RQHW01000028">
    <property type="protein sequence ID" value="TGN19550.1"/>
    <property type="molecule type" value="Genomic_DNA"/>
</dbReference>
<organism evidence="3 4">
    <name type="scientific">Leptospira idonii</name>
    <dbReference type="NCBI Taxonomy" id="1193500"/>
    <lineage>
        <taxon>Bacteria</taxon>
        <taxon>Pseudomonadati</taxon>
        <taxon>Spirochaetota</taxon>
        <taxon>Spirochaetia</taxon>
        <taxon>Leptospirales</taxon>
        <taxon>Leptospiraceae</taxon>
        <taxon>Leptospira</taxon>
    </lineage>
</organism>
<keyword evidence="2" id="KW-0812">Transmembrane</keyword>
<dbReference type="RefSeq" id="WP_135759866.1">
    <property type="nucleotide sequence ID" value="NZ_RQHW01000028.1"/>
</dbReference>
<name>A0A4R9LYY5_9LEPT</name>
<feature type="transmembrane region" description="Helical" evidence="2">
    <location>
        <begin position="15"/>
        <end position="33"/>
    </location>
</feature>
<comment type="caution">
    <text evidence="3">The sequence shown here is derived from an EMBL/GenBank/DDBJ whole genome shotgun (WGS) entry which is preliminary data.</text>
</comment>
<dbReference type="Proteomes" id="UP000298058">
    <property type="component" value="Unassembled WGS sequence"/>
</dbReference>
<evidence type="ECO:0000256" key="2">
    <source>
        <dbReference type="SAM" id="Phobius"/>
    </source>
</evidence>
<gene>
    <name evidence="3" type="ORF">EHS15_07105</name>
</gene>
<evidence type="ECO:0000313" key="4">
    <source>
        <dbReference type="Proteomes" id="UP000298058"/>
    </source>
</evidence>
<accession>A0A4R9LYY5</accession>
<dbReference type="AlphaFoldDB" id="A0A4R9LYY5"/>
<keyword evidence="4" id="KW-1185">Reference proteome</keyword>
<evidence type="ECO:0000256" key="1">
    <source>
        <dbReference type="SAM" id="MobiDB-lite"/>
    </source>
</evidence>
<proteinExistence type="predicted"/>